<dbReference type="SUPFAM" id="SSF57603">
    <property type="entry name" value="FnI-like domain"/>
    <property type="match status" value="1"/>
</dbReference>
<evidence type="ECO:0000256" key="2">
    <source>
        <dbReference type="ARBA" id="ARBA00022690"/>
    </source>
</evidence>
<dbReference type="InterPro" id="IPR050780">
    <property type="entry name" value="Mucin_vWF_Thrombospondin_sf"/>
</dbReference>
<protein>
    <recommendedName>
        <fullName evidence="11">Hemocytin</fullName>
    </recommendedName>
</protein>
<feature type="domain" description="VWFD" evidence="8">
    <location>
        <begin position="691"/>
        <end position="861"/>
    </location>
</feature>
<dbReference type="EMBL" id="JASPKZ010001982">
    <property type="protein sequence ID" value="KAJ9596531.1"/>
    <property type="molecule type" value="Genomic_DNA"/>
</dbReference>
<organism evidence="9 10">
    <name type="scientific">Diploptera punctata</name>
    <name type="common">Pacific beetle cockroach</name>
    <dbReference type="NCBI Taxonomy" id="6984"/>
    <lineage>
        <taxon>Eukaryota</taxon>
        <taxon>Metazoa</taxon>
        <taxon>Ecdysozoa</taxon>
        <taxon>Arthropoda</taxon>
        <taxon>Hexapoda</taxon>
        <taxon>Insecta</taxon>
        <taxon>Pterygota</taxon>
        <taxon>Neoptera</taxon>
        <taxon>Polyneoptera</taxon>
        <taxon>Dictyoptera</taxon>
        <taxon>Blattodea</taxon>
        <taxon>Blaberoidea</taxon>
        <taxon>Blaberidae</taxon>
        <taxon>Diplopterinae</taxon>
        <taxon>Diploptera</taxon>
    </lineage>
</organism>
<keyword evidence="2" id="KW-0646">Protease inhibitor</keyword>
<reference evidence="9" key="1">
    <citation type="journal article" date="2023" name="IScience">
        <title>Live-bearing cockroach genome reveals convergent evolutionary mechanisms linked to viviparity in insects and beyond.</title>
        <authorList>
            <person name="Fouks B."/>
            <person name="Harrison M.C."/>
            <person name="Mikhailova A.A."/>
            <person name="Marchal E."/>
            <person name="English S."/>
            <person name="Carruthers M."/>
            <person name="Jennings E.C."/>
            <person name="Chiamaka E.L."/>
            <person name="Frigard R.A."/>
            <person name="Pippel M."/>
            <person name="Attardo G.M."/>
            <person name="Benoit J.B."/>
            <person name="Bornberg-Bauer E."/>
            <person name="Tobe S.S."/>
        </authorList>
    </citation>
    <scope>NUCLEOTIDE SEQUENCE</scope>
    <source>
        <strain evidence="9">Stay&amp;Tobe</strain>
    </source>
</reference>
<evidence type="ECO:0000256" key="4">
    <source>
        <dbReference type="ARBA" id="ARBA00022900"/>
    </source>
</evidence>
<keyword evidence="6" id="KW-0325">Glycoprotein</keyword>
<keyword evidence="3" id="KW-0677">Repeat</keyword>
<comment type="similarity">
    <text evidence="1">Belongs to the serine protease inhibitor-like (TIL domain-containing) family.</text>
</comment>
<dbReference type="SMART" id="SM00216">
    <property type="entry name" value="VWD"/>
    <property type="match status" value="2"/>
</dbReference>
<evidence type="ECO:0000313" key="10">
    <source>
        <dbReference type="Proteomes" id="UP001233999"/>
    </source>
</evidence>
<comment type="caution">
    <text evidence="9">The sequence shown here is derived from an EMBL/GenBank/DDBJ whole genome shotgun (WGS) entry which is preliminary data.</text>
</comment>
<evidence type="ECO:0000256" key="6">
    <source>
        <dbReference type="ARBA" id="ARBA00023180"/>
    </source>
</evidence>
<dbReference type="CDD" id="cd19941">
    <property type="entry name" value="TIL"/>
    <property type="match status" value="3"/>
</dbReference>
<feature type="non-terminal residue" evidence="9">
    <location>
        <position position="1"/>
    </location>
</feature>
<keyword evidence="4" id="KW-0722">Serine protease inhibitor</keyword>
<dbReference type="InterPro" id="IPR001846">
    <property type="entry name" value="VWF_type-D"/>
</dbReference>
<dbReference type="InterPro" id="IPR014853">
    <property type="entry name" value="VWF/SSPO/ZAN-like_Cys-rich_dom"/>
</dbReference>
<dbReference type="GO" id="GO:0004867">
    <property type="term" value="F:serine-type endopeptidase inhibitor activity"/>
    <property type="evidence" value="ECO:0007669"/>
    <property type="project" value="UniProtKB-KW"/>
</dbReference>
<proteinExistence type="inferred from homology"/>
<dbReference type="PROSITE" id="PS51233">
    <property type="entry name" value="VWFD"/>
    <property type="match status" value="2"/>
</dbReference>
<dbReference type="SMART" id="SM00832">
    <property type="entry name" value="C8"/>
    <property type="match status" value="3"/>
</dbReference>
<dbReference type="PANTHER" id="PTHR11339:SF386">
    <property type="entry name" value="HEMOLECTIN, ISOFORM A"/>
    <property type="match status" value="1"/>
</dbReference>
<accession>A0AAD8ENC9</accession>
<dbReference type="GO" id="GO:0031012">
    <property type="term" value="C:extracellular matrix"/>
    <property type="evidence" value="ECO:0007669"/>
    <property type="project" value="TreeGrafter"/>
</dbReference>
<evidence type="ECO:0000256" key="3">
    <source>
        <dbReference type="ARBA" id="ARBA00022737"/>
    </source>
</evidence>
<dbReference type="FunFam" id="2.10.25.10:FF:000055">
    <property type="entry name" value="alpha-tectorin isoform X1"/>
    <property type="match status" value="1"/>
</dbReference>
<dbReference type="Pfam" id="PF01826">
    <property type="entry name" value="TIL"/>
    <property type="match status" value="3"/>
</dbReference>
<dbReference type="GO" id="GO:0005615">
    <property type="term" value="C:extracellular space"/>
    <property type="evidence" value="ECO:0007669"/>
    <property type="project" value="TreeGrafter"/>
</dbReference>
<evidence type="ECO:0000256" key="5">
    <source>
        <dbReference type="ARBA" id="ARBA00023157"/>
    </source>
</evidence>
<dbReference type="PROSITE" id="PS50940">
    <property type="entry name" value="CHIT_BIND_II"/>
    <property type="match status" value="1"/>
</dbReference>
<dbReference type="InterPro" id="IPR002557">
    <property type="entry name" value="Chitin-bd_dom"/>
</dbReference>
<reference evidence="9" key="2">
    <citation type="submission" date="2023-05" db="EMBL/GenBank/DDBJ databases">
        <authorList>
            <person name="Fouks B."/>
        </authorList>
    </citation>
    <scope>NUCLEOTIDE SEQUENCE</scope>
    <source>
        <strain evidence="9">Stay&amp;Tobe</strain>
        <tissue evidence="9">Testes</tissue>
    </source>
</reference>
<feature type="domain" description="Chitin-binding type-2" evidence="7">
    <location>
        <begin position="1197"/>
        <end position="1261"/>
    </location>
</feature>
<feature type="domain" description="VWFD" evidence="8">
    <location>
        <begin position="206"/>
        <end position="388"/>
    </location>
</feature>
<keyword evidence="10" id="KW-1185">Reference proteome</keyword>
<dbReference type="PANTHER" id="PTHR11339">
    <property type="entry name" value="EXTRACELLULAR MATRIX GLYCOPROTEIN RELATED"/>
    <property type="match status" value="1"/>
</dbReference>
<gene>
    <name evidence="9" type="ORF">L9F63_012430</name>
</gene>
<dbReference type="Pfam" id="PF00094">
    <property type="entry name" value="VWD"/>
    <property type="match status" value="2"/>
</dbReference>
<dbReference type="InterPro" id="IPR036084">
    <property type="entry name" value="Ser_inhib-like_sf"/>
</dbReference>
<dbReference type="SUPFAM" id="SSF57567">
    <property type="entry name" value="Serine protease inhibitors"/>
    <property type="match status" value="3"/>
</dbReference>
<dbReference type="AlphaFoldDB" id="A0AAD8ENC9"/>
<dbReference type="Gene3D" id="2.10.25.10">
    <property type="entry name" value="Laminin"/>
    <property type="match status" value="3"/>
</dbReference>
<dbReference type="Pfam" id="PF08742">
    <property type="entry name" value="C8"/>
    <property type="match status" value="3"/>
</dbReference>
<dbReference type="InterPro" id="IPR002919">
    <property type="entry name" value="TIL_dom"/>
</dbReference>
<name>A0AAD8ENC9_DIPPU</name>
<evidence type="ECO:0000313" key="9">
    <source>
        <dbReference type="EMBL" id="KAJ9596531.1"/>
    </source>
</evidence>
<dbReference type="SUPFAM" id="SSF57625">
    <property type="entry name" value="Invertebrate chitin-binding proteins"/>
    <property type="match status" value="1"/>
</dbReference>
<dbReference type="InterPro" id="IPR001007">
    <property type="entry name" value="VWF_dom"/>
</dbReference>
<evidence type="ECO:0000256" key="1">
    <source>
        <dbReference type="ARBA" id="ARBA00007611"/>
    </source>
</evidence>
<dbReference type="SMART" id="SM00494">
    <property type="entry name" value="ChtBD2"/>
    <property type="match status" value="1"/>
</dbReference>
<evidence type="ECO:0000259" key="8">
    <source>
        <dbReference type="PROSITE" id="PS51233"/>
    </source>
</evidence>
<dbReference type="GO" id="GO:0008061">
    <property type="term" value="F:chitin binding"/>
    <property type="evidence" value="ECO:0007669"/>
    <property type="project" value="InterPro"/>
</dbReference>
<dbReference type="Proteomes" id="UP001233999">
    <property type="component" value="Unassembled WGS sequence"/>
</dbReference>
<sequence>DQCASPPVETHACNIARIHEDEERHFQLEPSAKTFCDKLLTDPRFQACRAVIDVMPYYEACKWDYCSCPLSGNTNRKQCACESIAVFVKACNQIGNKAAVKTWRDDDTCPMTCSGGRVYHPCAPHTQETCRSVSTAVTLASTHICEEGCYCPIGTVLHDQRCVEREQCPCQLRSRWFQPGQKVPKGCNTCTCVNGQWSCTQVNCGARCGAIGDPHYQTFDGKRFNFMGKCSYYLMKGDNYSIEAENVACAGAISEAMNFPAQSSSEFPSCTKAITIRLGEHIIRLKQGREVLVNGQEVSKLPFTAAGAYIHPISSIFLMVELPNGLEVWWDGVTRVYIDAPAKFRDNTKGLCGTFNLNQKDDFLTPENDVEQDVVAFANKWKTKEVCSNVKEKEVSTHPCDVNPHNRATAEKHCAKLKGDLFESCHWNVDPEPFYDDCLYDLCSCQLDIGQCLCPIFSAYAKECSHENILINWRNDIRECGVHCPGNQVYQICGNSCTRTCFDISYNPNCKKQCVEGCNCPTGQTIDSVSGECIPVGQCPCQLNGIEYPAGYKDIRAGNKGLELCTCHGALWECRPATPKESEEFPKSGGMKAMCSATRNEEFTTCEPVEPITCKNMHNPPEFSPAICKPGCKCKKRYVLDSNTNKCILPPECPCHHGGRSYAEGESMAEDCNTCKCTQGKWNCTNRECAGICTAWGDSHYKTFDDRIYDFQGNCDYVLVKGSISKEEVFDISLQNIPCGSTGVTCSKSVTLRVGSPDKQEVITFTKDKPVPSHTSLNRTIIREAGLFVYAEVHDLGLVLQWDKGTRVYVRVDPKWKNRLKGLCGNYNDDQMDDFQTPSGGLSEVSAKLFGDSWRLQAYCPDSLEITDTCLNHPNRKLWAVKMCGVLKTAVFQPCHSEVPVHPYLESCECLCTAIAAYAQECNIHGIPIKWRSQQLCPIQCDEKCAYYSPCVQTCPKETCDNYMVNTKFNQLCSEDACVEGCEVKPCPPGQVYQNLTSLECVPISVCKPICLQREDKVYYEGDIVEQDDCHTCTCSHQSVICLGAPCTPVPSTEMSTEVPTYPVSVPSTVTISSTYVITEGRSYATPTSTAATTVVPIHVQPYECVSGWTNWINTNAVKNGANFDLEPLPSTLTILNAGSRPVCNVSEMADIRCRVVNTHEHYKKLGEDVECSIMGGGLKCKDGCHDYEISILCKCHMKCDDRHQFFPNVYDCNKFYHCEETPLGPEVVEKSCPPQMLYNPVKQVCDHSVNVVSIVPECQVQPVCDPRLSEQSTSI</sequence>
<evidence type="ECO:0000259" key="7">
    <source>
        <dbReference type="PROSITE" id="PS50940"/>
    </source>
</evidence>
<evidence type="ECO:0008006" key="11">
    <source>
        <dbReference type="Google" id="ProtNLM"/>
    </source>
</evidence>
<dbReference type="SMART" id="SM00215">
    <property type="entry name" value="VWC_out"/>
    <property type="match status" value="2"/>
</dbReference>
<dbReference type="InterPro" id="IPR036508">
    <property type="entry name" value="Chitin-bd_dom_sf"/>
</dbReference>
<keyword evidence="5" id="KW-1015">Disulfide bond</keyword>